<gene>
    <name evidence="3" type="ORF">ABS361_10610</name>
</gene>
<accession>A0AAU7XFS4</accession>
<dbReference type="AlphaFoldDB" id="A0AAU7XFS4"/>
<protein>
    <submittedName>
        <fullName evidence="3">NYN domain-containing protein</fullName>
    </submittedName>
</protein>
<dbReference type="Pfam" id="PF01936">
    <property type="entry name" value="NYN"/>
    <property type="match status" value="1"/>
</dbReference>
<dbReference type="InterPro" id="IPR021139">
    <property type="entry name" value="NYN"/>
</dbReference>
<feature type="compositionally biased region" description="Acidic residues" evidence="1">
    <location>
        <begin position="196"/>
        <end position="205"/>
    </location>
</feature>
<proteinExistence type="predicted"/>
<dbReference type="EMBL" id="CP158568">
    <property type="protein sequence ID" value="XBY46616.1"/>
    <property type="molecule type" value="Genomic_DNA"/>
</dbReference>
<dbReference type="PANTHER" id="PTHR35458">
    <property type="entry name" value="SLR0755 PROTEIN"/>
    <property type="match status" value="1"/>
</dbReference>
<dbReference type="KEGG" id="mflg:ABS361_10610"/>
<feature type="region of interest" description="Disordered" evidence="1">
    <location>
        <begin position="172"/>
        <end position="205"/>
    </location>
</feature>
<dbReference type="CDD" id="cd10911">
    <property type="entry name" value="PIN_LabA"/>
    <property type="match status" value="1"/>
</dbReference>
<dbReference type="InterPro" id="IPR047140">
    <property type="entry name" value="LabA"/>
</dbReference>
<dbReference type="PANTHER" id="PTHR35458:SF2">
    <property type="entry name" value="SLR0755 PROTEIN"/>
    <property type="match status" value="1"/>
</dbReference>
<dbReference type="Gene3D" id="3.40.50.1010">
    <property type="entry name" value="5'-nuclease"/>
    <property type="match status" value="1"/>
</dbReference>
<evidence type="ECO:0000259" key="2">
    <source>
        <dbReference type="Pfam" id="PF01936"/>
    </source>
</evidence>
<dbReference type="GO" id="GO:0004540">
    <property type="term" value="F:RNA nuclease activity"/>
    <property type="evidence" value="ECO:0007669"/>
    <property type="project" value="InterPro"/>
</dbReference>
<feature type="domain" description="NYN" evidence="2">
    <location>
        <begin position="7"/>
        <end position="164"/>
    </location>
</feature>
<evidence type="ECO:0000313" key="3">
    <source>
        <dbReference type="EMBL" id="XBY46616.1"/>
    </source>
</evidence>
<organism evidence="3">
    <name type="scientific">Methyloraptor flagellatus</name>
    <dbReference type="NCBI Taxonomy" id="3162530"/>
    <lineage>
        <taxon>Bacteria</taxon>
        <taxon>Pseudomonadati</taxon>
        <taxon>Pseudomonadota</taxon>
        <taxon>Alphaproteobacteria</taxon>
        <taxon>Hyphomicrobiales</taxon>
        <taxon>Ancalomicrobiaceae</taxon>
        <taxon>Methyloraptor</taxon>
    </lineage>
</organism>
<reference evidence="3" key="1">
    <citation type="submission" date="2024-06" db="EMBL/GenBank/DDBJ databases">
        <title>Methylostella associata gen. nov., sp. nov., a novel Ancalomicrobiaceae-affiliated facultatively methylotrophic bacteria that feed on methanotrophs of the genus Methylococcus.</title>
        <authorList>
            <person name="Saltykova V."/>
            <person name="Danilova O.V."/>
            <person name="Oshkin I.Y."/>
            <person name="Belova S.E."/>
            <person name="Pimenov N.V."/>
            <person name="Dedysh S.N."/>
        </authorList>
    </citation>
    <scope>NUCLEOTIDE SEQUENCE</scope>
    <source>
        <strain evidence="3">S20</strain>
    </source>
</reference>
<name>A0AAU7XFS4_9HYPH</name>
<sequence>MFDPREKIALFIDGANLYATSKALGFDIDYKRLLQEFQSKGYLLRAFYYTALIEDQEYSSIRPLIDWLDYNGYKVVTKPTKEFFDSSGRRKIKANMDIELAVDAMEIADHIDHLVLFSGDGDFRRLVEAIQRRGKKVSVISTLQTQPPMIADDLRRQADHFVDLSTLQAKIGRDPAERAARMAEREAQRRQHTPDYEEDEFDDDV</sequence>
<evidence type="ECO:0000256" key="1">
    <source>
        <dbReference type="SAM" id="MobiDB-lite"/>
    </source>
</evidence>
<feature type="compositionally biased region" description="Basic and acidic residues" evidence="1">
    <location>
        <begin position="172"/>
        <end position="195"/>
    </location>
</feature>
<dbReference type="RefSeq" id="WP_407051709.1">
    <property type="nucleotide sequence ID" value="NZ_CP158568.1"/>
</dbReference>